<keyword evidence="5" id="KW-0479">Metal-binding</keyword>
<evidence type="ECO:0000256" key="3">
    <source>
        <dbReference type="ARBA" id="ARBA00022741"/>
    </source>
</evidence>
<dbReference type="GO" id="GO:0004326">
    <property type="term" value="F:tetrahydrofolylpolyglutamate synthase activity"/>
    <property type="evidence" value="ECO:0007669"/>
    <property type="project" value="InterPro"/>
</dbReference>
<dbReference type="Pfam" id="PF08353">
    <property type="entry name" value="MurT_C"/>
    <property type="match status" value="1"/>
</dbReference>
<dbReference type="EMBL" id="LT838272">
    <property type="protein sequence ID" value="SMB95432.1"/>
    <property type="molecule type" value="Genomic_DNA"/>
</dbReference>
<keyword evidence="3 5" id="KW-0547">Nucleotide-binding</keyword>
<dbReference type="PANTHER" id="PTHR23135">
    <property type="entry name" value="MUR LIGASE FAMILY MEMBER"/>
    <property type="match status" value="1"/>
</dbReference>
<keyword evidence="5" id="KW-0862">Zinc</keyword>
<dbReference type="InterPro" id="IPR018109">
    <property type="entry name" value="Folylpolyglutamate_synth_CS"/>
</dbReference>
<dbReference type="InterPro" id="IPR043703">
    <property type="entry name" value="Lipid_II_synth_MurT"/>
</dbReference>
<keyword evidence="4 5" id="KW-0067">ATP-binding</keyword>
<evidence type="ECO:0000259" key="6">
    <source>
        <dbReference type="Pfam" id="PF08245"/>
    </source>
</evidence>
<dbReference type="GO" id="GO:0008360">
    <property type="term" value="P:regulation of cell shape"/>
    <property type="evidence" value="ECO:0007669"/>
    <property type="project" value="UniProtKB-KW"/>
</dbReference>
<protein>
    <recommendedName>
        <fullName evidence="5">Lipid II isoglutaminyl synthase (glutamine-hydrolyzing) subunit MurT</fullName>
        <ecNumber evidence="5">6.3.5.13</ecNumber>
    </recommendedName>
</protein>
<dbReference type="GO" id="GO:0009252">
    <property type="term" value="P:peptidoglycan biosynthetic process"/>
    <property type="evidence" value="ECO:0007669"/>
    <property type="project" value="UniProtKB-UniRule"/>
</dbReference>
<feature type="active site" evidence="5">
    <location>
        <position position="377"/>
    </location>
</feature>
<dbReference type="Gene3D" id="3.40.1190.10">
    <property type="entry name" value="Mur-like, catalytic domain"/>
    <property type="match status" value="1"/>
</dbReference>
<feature type="domain" description="Mur ligase central" evidence="6">
    <location>
        <begin position="68"/>
        <end position="210"/>
    </location>
</feature>
<evidence type="ECO:0000259" key="7">
    <source>
        <dbReference type="Pfam" id="PF08353"/>
    </source>
</evidence>
<dbReference type="InterPro" id="IPR013221">
    <property type="entry name" value="Mur_ligase_cen"/>
</dbReference>
<dbReference type="HAMAP" id="MF_02214">
    <property type="entry name" value="Lipid_II_synth_MurT"/>
    <property type="match status" value="1"/>
</dbReference>
<gene>
    <name evidence="5" type="primary">murT</name>
    <name evidence="8" type="ORF">SAMN00808754_1241</name>
</gene>
<dbReference type="Pfam" id="PF08245">
    <property type="entry name" value="Mur_ligase_M"/>
    <property type="match status" value="1"/>
</dbReference>
<reference evidence="8 9" key="1">
    <citation type="submission" date="2017-04" db="EMBL/GenBank/DDBJ databases">
        <authorList>
            <person name="Afonso C.L."/>
            <person name="Miller P.J."/>
            <person name="Scott M.A."/>
            <person name="Spackman E."/>
            <person name="Goraichik I."/>
            <person name="Dimitrov K.M."/>
            <person name="Suarez D.L."/>
            <person name="Swayne D.E."/>
        </authorList>
    </citation>
    <scope>NUCLEOTIDE SEQUENCE [LARGE SCALE GENOMIC DNA]</scope>
    <source>
        <strain evidence="8 9">ToBE</strain>
    </source>
</reference>
<comment type="function">
    <text evidence="5">The lipid II isoglutaminyl synthase complex catalyzes the formation of alpha-D-isoglutamine in the cell wall lipid II stem peptide. The MurT subunit catalyzes the ATP-dependent amidation of D-glutamate residue of lipid II, converting it to an isoglutamine residue.</text>
</comment>
<evidence type="ECO:0000256" key="5">
    <source>
        <dbReference type="HAMAP-Rule" id="MF_02214"/>
    </source>
</evidence>
<evidence type="ECO:0000256" key="1">
    <source>
        <dbReference type="ARBA" id="ARBA00004752"/>
    </source>
</evidence>
<comment type="pathway">
    <text evidence="1 5">Cell wall biogenesis; peptidoglycan biosynthesis.</text>
</comment>
<dbReference type="GO" id="GO:0140282">
    <property type="term" value="F:carbon-nitrogen ligase activity on lipid II"/>
    <property type="evidence" value="ECO:0007669"/>
    <property type="project" value="UniProtKB-UniRule"/>
</dbReference>
<dbReference type="STRING" id="698762.SAMN00808754_1241"/>
<dbReference type="RefSeq" id="WP_084664848.1">
    <property type="nucleotide sequence ID" value="NZ_LT838272.1"/>
</dbReference>
<dbReference type="GO" id="GO:0008270">
    <property type="term" value="F:zinc ion binding"/>
    <property type="evidence" value="ECO:0007669"/>
    <property type="project" value="UniProtKB-UniRule"/>
</dbReference>
<evidence type="ECO:0000313" key="8">
    <source>
        <dbReference type="EMBL" id="SMB95432.1"/>
    </source>
</evidence>
<evidence type="ECO:0000313" key="9">
    <source>
        <dbReference type="Proteomes" id="UP000192569"/>
    </source>
</evidence>
<comment type="catalytic activity">
    <reaction evidence="5">
        <text>beta-D-GlcNAc-(1-&gt;4)-Mur2Ac(oyl-L-Ala-gamma-D-Glu-L-Lys-D-Ala-D-Ala)-di-trans,octa-cis-undecaprenyl diphosphate + L-glutamine + ATP + H2O = beta-D-GlcNAc-(1-&gt;4)-Mur2Ac(oyl-L-Ala-D-isoglutaminyl-L-Lys-D-Ala-D-Ala)-di-trans,octa-cis-undecaprenyl diphosphate + L-glutamate + ADP + phosphate + H(+)</text>
        <dbReference type="Rhea" id="RHEA:57928"/>
        <dbReference type="ChEBI" id="CHEBI:15377"/>
        <dbReference type="ChEBI" id="CHEBI:15378"/>
        <dbReference type="ChEBI" id="CHEBI:29985"/>
        <dbReference type="ChEBI" id="CHEBI:30616"/>
        <dbReference type="ChEBI" id="CHEBI:43474"/>
        <dbReference type="ChEBI" id="CHEBI:58359"/>
        <dbReference type="ChEBI" id="CHEBI:60033"/>
        <dbReference type="ChEBI" id="CHEBI:62233"/>
        <dbReference type="ChEBI" id="CHEBI:456216"/>
        <dbReference type="EC" id="6.3.5.13"/>
    </reaction>
</comment>
<dbReference type="EC" id="6.3.5.13" evidence="5"/>
<dbReference type="InterPro" id="IPR036565">
    <property type="entry name" value="Mur-like_cat_sf"/>
</dbReference>
<comment type="catalytic activity">
    <reaction evidence="5">
        <text>beta-D-GlcNAc-(1-&gt;4)-Mur2Ac(oyl-L-Ala-gamma-D-O-P-Glu-L-Lys-D-Ala-D-Ala)-di-trans,octa-cis-undecaprenyl diphosphate + NH4(+) = beta-D-GlcNAc-(1-&gt;4)-Mur2Ac(oyl-L-Ala-D-isoglutaminyl-L-Lys-D-Ala-D-Ala)-di-trans,octa-cis-undecaprenyl diphosphate + phosphate + H(+)</text>
        <dbReference type="Rhea" id="RHEA:57932"/>
        <dbReference type="ChEBI" id="CHEBI:15378"/>
        <dbReference type="ChEBI" id="CHEBI:28938"/>
        <dbReference type="ChEBI" id="CHEBI:43474"/>
        <dbReference type="ChEBI" id="CHEBI:62233"/>
        <dbReference type="ChEBI" id="CHEBI:143132"/>
    </reaction>
</comment>
<evidence type="ECO:0000256" key="4">
    <source>
        <dbReference type="ARBA" id="ARBA00022840"/>
    </source>
</evidence>
<dbReference type="PROSITE" id="PS01011">
    <property type="entry name" value="FOLYLPOLYGLU_SYNT_1"/>
    <property type="match status" value="1"/>
</dbReference>
<organism evidence="8 9">
    <name type="scientific">Thermanaeromonas toyohensis ToBE</name>
    <dbReference type="NCBI Taxonomy" id="698762"/>
    <lineage>
        <taxon>Bacteria</taxon>
        <taxon>Bacillati</taxon>
        <taxon>Bacillota</taxon>
        <taxon>Clostridia</taxon>
        <taxon>Neomoorellales</taxon>
        <taxon>Neomoorellaceae</taxon>
        <taxon>Thermanaeromonas</taxon>
    </lineage>
</organism>
<name>A0A1W1VPY1_9FIRM</name>
<dbReference type="GO" id="GO:0071555">
    <property type="term" value="P:cell wall organization"/>
    <property type="evidence" value="ECO:0007669"/>
    <property type="project" value="UniProtKB-KW"/>
</dbReference>
<keyword evidence="5" id="KW-0961">Cell wall biogenesis/degradation</keyword>
<evidence type="ECO:0000256" key="2">
    <source>
        <dbReference type="ARBA" id="ARBA00022598"/>
    </source>
</evidence>
<keyword evidence="5" id="KW-0573">Peptidoglycan synthesis</keyword>
<comment type="similarity">
    <text evidence="5">Belongs to the MurCDEF family. MurT subfamily.</text>
</comment>
<dbReference type="UniPathway" id="UPA00219"/>
<feature type="binding site" evidence="5">
    <location>
        <position position="225"/>
    </location>
    <ligand>
        <name>Zn(2+)</name>
        <dbReference type="ChEBI" id="CHEBI:29105"/>
    </ligand>
</feature>
<feature type="domain" description="Lipid II isoglutaminyl synthase (glutamine-hydrolyzing) subunit MurT C-terminal" evidence="7">
    <location>
        <begin position="342"/>
        <end position="451"/>
    </location>
</feature>
<dbReference type="Proteomes" id="UP000192569">
    <property type="component" value="Chromosome I"/>
</dbReference>
<feature type="binding site" evidence="5">
    <location>
        <position position="247"/>
    </location>
    <ligand>
        <name>Zn(2+)</name>
        <dbReference type="ChEBI" id="CHEBI:29105"/>
    </ligand>
</feature>
<comment type="subunit">
    <text evidence="5">Forms a heterodimer with GatD.</text>
</comment>
<keyword evidence="2 5" id="KW-0436">Ligase</keyword>
<feature type="binding site" evidence="5">
    <location>
        <position position="228"/>
    </location>
    <ligand>
        <name>Zn(2+)</name>
        <dbReference type="ChEBI" id="CHEBI:29105"/>
    </ligand>
</feature>
<accession>A0A1W1VPY1</accession>
<comment type="catalytic activity">
    <reaction evidence="5">
        <text>beta-D-GlcNAc-(1-&gt;4)-Mur2Ac(oyl-L-Ala-gamma-D-Glu-L-Lys-D-Ala-D-Ala)-di-trans,octa-cis-undecaprenyl diphosphate + ATP = beta-D-GlcNAc-(1-&gt;4)-Mur2Ac(oyl-L-Ala-gamma-D-O-P-Glu-L-Lys-D-Ala-D-Ala)-di-trans,octa-cis-undecaprenyl diphosphate + ADP</text>
        <dbReference type="Rhea" id="RHEA:59488"/>
        <dbReference type="ChEBI" id="CHEBI:30616"/>
        <dbReference type="ChEBI" id="CHEBI:60033"/>
        <dbReference type="ChEBI" id="CHEBI:143132"/>
        <dbReference type="ChEBI" id="CHEBI:456216"/>
    </reaction>
</comment>
<dbReference type="SUPFAM" id="SSF53623">
    <property type="entry name" value="MurD-like peptide ligases, catalytic domain"/>
    <property type="match status" value="1"/>
</dbReference>
<dbReference type="GO" id="GO:0005524">
    <property type="term" value="F:ATP binding"/>
    <property type="evidence" value="ECO:0007669"/>
    <property type="project" value="UniProtKB-UniRule"/>
</dbReference>
<keyword evidence="9" id="KW-1185">Reference proteome</keyword>
<dbReference type="PANTHER" id="PTHR23135:SF7">
    <property type="entry name" value="LIPID II ISOGLUTAMINYL SYNTHASE (GLUTAMINE-HYDROLYZING) SUBUNIT MURT"/>
    <property type="match status" value="1"/>
</dbReference>
<feature type="binding site" evidence="5">
    <location>
        <position position="250"/>
    </location>
    <ligand>
        <name>Zn(2+)</name>
        <dbReference type="ChEBI" id="CHEBI:29105"/>
    </ligand>
</feature>
<dbReference type="InterPro" id="IPR013564">
    <property type="entry name" value="MurT_C"/>
</dbReference>
<dbReference type="AlphaFoldDB" id="A0A1W1VPY1"/>
<sequence>MLAKGLNWLAYLVATFRFKLAISLGRLAGLFSRLLGREGTSLPGWIALRLYPNLLRDLARILDKVIIITGTNGKTTTANLVAYILKERAGLNVVHNKQGANMPAGVAAALMASVSQLSNTSKERIAVLEVDEGSLGYILTQVPANLIVITNLLRDQLDRYHELEQILKYIQQTLENMPQAQLLLNADDPLVASLGRYREDVYYFGMDRTSYIRFTSGDVQEGHICPECHGLLDFAYYHYSHLGQYYCPRCGWERPLPHFRVKDLCKTRTGYTFTLVYPGGEVELFTPLLGLYNCYNILAALSAGWMLGIDPREVIELVAIFQPGQGRTEAFRLRDKKVTLVLVKNPTGLSEALRAVAEIRAEAYVLAINDLAADGRDVSWLWDVDWEPLVRGSSKRIICSGLRAWDMAVCLKYQGINLNLIKVVPNQAESLEEALQEETSEILILCTYTNLAVYRRLLLRMGAQSEVKDLSSLPRTA</sequence>
<proteinExistence type="inferred from homology"/>
<keyword evidence="5" id="KW-0133">Cell shape</keyword>